<dbReference type="InterPro" id="IPR001387">
    <property type="entry name" value="Cro/C1-type_HTH"/>
</dbReference>
<feature type="domain" description="HTH cro/C1-type" evidence="1">
    <location>
        <begin position="8"/>
        <end position="45"/>
    </location>
</feature>
<evidence type="ECO:0000313" key="2">
    <source>
        <dbReference type="EMBL" id="PZQ45112.1"/>
    </source>
</evidence>
<sequence length="45" mass="4743">MLASPNQIKAGRALISWSADDLAKRVGVQKTMISAIETGRSNGSI</sequence>
<evidence type="ECO:0000313" key="3">
    <source>
        <dbReference type="Proteomes" id="UP000249417"/>
    </source>
</evidence>
<dbReference type="SUPFAM" id="SSF47413">
    <property type="entry name" value="lambda repressor-like DNA-binding domains"/>
    <property type="match status" value="1"/>
</dbReference>
<dbReference type="CDD" id="cd00093">
    <property type="entry name" value="HTH_XRE"/>
    <property type="match status" value="1"/>
</dbReference>
<dbReference type="Gene3D" id="1.10.260.40">
    <property type="entry name" value="lambda repressor-like DNA-binding domains"/>
    <property type="match status" value="1"/>
</dbReference>
<dbReference type="EMBL" id="QFQB01000062">
    <property type="protein sequence ID" value="PZQ45112.1"/>
    <property type="molecule type" value="Genomic_DNA"/>
</dbReference>
<proteinExistence type="predicted"/>
<dbReference type="InterPro" id="IPR010982">
    <property type="entry name" value="Lambda_DNA-bd_dom_sf"/>
</dbReference>
<gene>
    <name evidence="2" type="ORF">DI551_08335</name>
</gene>
<reference evidence="2 3" key="1">
    <citation type="submission" date="2017-08" db="EMBL/GenBank/DDBJ databases">
        <title>Infants hospitalized years apart are colonized by the same room-sourced microbial strains.</title>
        <authorList>
            <person name="Brooks B."/>
            <person name="Olm M.R."/>
            <person name="Firek B.A."/>
            <person name="Baker R."/>
            <person name="Thomas B.C."/>
            <person name="Morowitz M.J."/>
            <person name="Banfield J.F."/>
        </authorList>
    </citation>
    <scope>NUCLEOTIDE SEQUENCE [LARGE SCALE GENOMIC DNA]</scope>
    <source>
        <strain evidence="2">S2_005_002_R2_29</strain>
    </source>
</reference>
<protein>
    <submittedName>
        <fullName evidence="2">Transcriptional regulator</fullName>
    </submittedName>
</protein>
<name>A0A2W5MV69_9BACT</name>
<dbReference type="PROSITE" id="PS50943">
    <property type="entry name" value="HTH_CROC1"/>
    <property type="match status" value="1"/>
</dbReference>
<evidence type="ECO:0000259" key="1">
    <source>
        <dbReference type="PROSITE" id="PS50943"/>
    </source>
</evidence>
<dbReference type="GO" id="GO:0003677">
    <property type="term" value="F:DNA binding"/>
    <property type="evidence" value="ECO:0007669"/>
    <property type="project" value="InterPro"/>
</dbReference>
<accession>A0A2W5MV69</accession>
<feature type="non-terminal residue" evidence="2">
    <location>
        <position position="45"/>
    </location>
</feature>
<dbReference type="Pfam" id="PF01381">
    <property type="entry name" value="HTH_3"/>
    <property type="match status" value="1"/>
</dbReference>
<organism evidence="2 3">
    <name type="scientific">Micavibrio aeruginosavorus</name>
    <dbReference type="NCBI Taxonomy" id="349221"/>
    <lineage>
        <taxon>Bacteria</taxon>
        <taxon>Pseudomonadati</taxon>
        <taxon>Bdellovibrionota</taxon>
        <taxon>Bdellovibrionia</taxon>
        <taxon>Bdellovibrionales</taxon>
        <taxon>Pseudobdellovibrionaceae</taxon>
        <taxon>Micavibrio</taxon>
    </lineage>
</organism>
<dbReference type="Proteomes" id="UP000249417">
    <property type="component" value="Unassembled WGS sequence"/>
</dbReference>
<comment type="caution">
    <text evidence="2">The sequence shown here is derived from an EMBL/GenBank/DDBJ whole genome shotgun (WGS) entry which is preliminary data.</text>
</comment>
<dbReference type="AlphaFoldDB" id="A0A2W5MV69"/>